<feature type="domain" description="Methyltransferase" evidence="2">
    <location>
        <begin position="53"/>
        <end position="147"/>
    </location>
</feature>
<dbReference type="InterPro" id="IPR029063">
    <property type="entry name" value="SAM-dependent_MTases_sf"/>
</dbReference>
<keyword evidence="1 3" id="KW-0808">Transferase</keyword>
<name>A0A7G8PS75_9FLAO</name>
<reference evidence="3 4" key="1">
    <citation type="submission" date="2020-04" db="EMBL/GenBank/DDBJ databases">
        <title>Genome sequence of Altibacter aquimarinus strain ALE3EI.</title>
        <authorList>
            <person name="Oh H.-M."/>
            <person name="Jang D."/>
        </authorList>
    </citation>
    <scope>NUCLEOTIDE SEQUENCE [LARGE SCALE GENOMIC DNA]</scope>
    <source>
        <strain evidence="3 4">ALE3EI</strain>
    </source>
</reference>
<evidence type="ECO:0000313" key="4">
    <source>
        <dbReference type="Proteomes" id="UP000515514"/>
    </source>
</evidence>
<keyword evidence="4" id="KW-1185">Reference proteome</keyword>
<evidence type="ECO:0000259" key="2">
    <source>
        <dbReference type="Pfam" id="PF13649"/>
    </source>
</evidence>
<gene>
    <name evidence="3" type="ORF">ALE3EI_0613</name>
</gene>
<dbReference type="GO" id="GO:0008168">
    <property type="term" value="F:methyltransferase activity"/>
    <property type="evidence" value="ECO:0007669"/>
    <property type="project" value="UniProtKB-KW"/>
</dbReference>
<dbReference type="EMBL" id="CP052909">
    <property type="protein sequence ID" value="QNJ97191.1"/>
    <property type="molecule type" value="Genomic_DNA"/>
</dbReference>
<dbReference type="PANTHER" id="PTHR43861">
    <property type="entry name" value="TRANS-ACONITATE 2-METHYLTRANSFERASE-RELATED"/>
    <property type="match status" value="1"/>
</dbReference>
<dbReference type="Proteomes" id="UP000515514">
    <property type="component" value="Chromosome"/>
</dbReference>
<proteinExistence type="predicted"/>
<dbReference type="KEGG" id="alti:ALE3EI_0613"/>
<evidence type="ECO:0000256" key="1">
    <source>
        <dbReference type="ARBA" id="ARBA00022679"/>
    </source>
</evidence>
<dbReference type="GO" id="GO:0032259">
    <property type="term" value="P:methylation"/>
    <property type="evidence" value="ECO:0007669"/>
    <property type="project" value="UniProtKB-KW"/>
</dbReference>
<protein>
    <submittedName>
        <fullName evidence="3">Methyltransferase type 12</fullName>
    </submittedName>
</protein>
<accession>A0A7G8PS75</accession>
<sequence length="233" mass="27685">MAFKMQTEHNIATEFDKFSVNYTTDMIGCVPHYLDLLASFTKDLPREFFPYQILDLGCGNGNVTSEVLKLFPDSNYTLLDASDEMIRICKQRFQQYPMTYITSYFQDHVFEENLNDMVVAGFSLHHCHSEEKKRLFKAIFHSLKNAGIFGFSDLMIDKNSPEHPELIKEWKSFVFKSFPDGEKWNWLMDHYRDYDKPDDYKNQITWLYEAGFNDVKIVMRQDYWIHIRATKQT</sequence>
<dbReference type="Gene3D" id="3.40.50.150">
    <property type="entry name" value="Vaccinia Virus protein VP39"/>
    <property type="match status" value="1"/>
</dbReference>
<dbReference type="InterPro" id="IPR041698">
    <property type="entry name" value="Methyltransf_25"/>
</dbReference>
<dbReference type="AlphaFoldDB" id="A0A7G8PS75"/>
<dbReference type="Pfam" id="PF13649">
    <property type="entry name" value="Methyltransf_25"/>
    <property type="match status" value="1"/>
</dbReference>
<organism evidence="3 4">
    <name type="scientific">Constantimarinum furrinae</name>
    <dbReference type="NCBI Taxonomy" id="2562285"/>
    <lineage>
        <taxon>Bacteria</taxon>
        <taxon>Pseudomonadati</taxon>
        <taxon>Bacteroidota</taxon>
        <taxon>Flavobacteriia</taxon>
        <taxon>Flavobacteriales</taxon>
        <taxon>Flavobacteriaceae</taxon>
        <taxon>Altibacter/Constantimarinum group</taxon>
        <taxon>Constantimarinum</taxon>
    </lineage>
</organism>
<evidence type="ECO:0000313" key="3">
    <source>
        <dbReference type="EMBL" id="QNJ97191.1"/>
    </source>
</evidence>
<dbReference type="SUPFAM" id="SSF53335">
    <property type="entry name" value="S-adenosyl-L-methionine-dependent methyltransferases"/>
    <property type="match status" value="1"/>
</dbReference>
<keyword evidence="3" id="KW-0489">Methyltransferase</keyword>
<dbReference type="CDD" id="cd02440">
    <property type="entry name" value="AdoMet_MTases"/>
    <property type="match status" value="1"/>
</dbReference>